<accession>X8IW95</accession>
<dbReference type="AlphaFoldDB" id="X8IW95"/>
<dbReference type="CDD" id="cd00882">
    <property type="entry name" value="Ras_like_GTPase"/>
    <property type="match status" value="1"/>
</dbReference>
<feature type="region of interest" description="Disordered" evidence="2">
    <location>
        <begin position="1"/>
        <end position="23"/>
    </location>
</feature>
<dbReference type="InterPro" id="IPR027417">
    <property type="entry name" value="P-loop_NTPase"/>
</dbReference>
<evidence type="ECO:0000256" key="2">
    <source>
        <dbReference type="SAM" id="MobiDB-lite"/>
    </source>
</evidence>
<protein>
    <submittedName>
        <fullName evidence="4">AIG1 domain protein, putative</fullName>
    </submittedName>
</protein>
<feature type="coiled-coil region" evidence="1">
    <location>
        <begin position="692"/>
        <end position="723"/>
    </location>
</feature>
<gene>
    <name evidence="4" type="ORF">RSOL_027330</name>
</gene>
<feature type="coiled-coil region" evidence="1">
    <location>
        <begin position="145"/>
        <end position="186"/>
    </location>
</feature>
<dbReference type="InterPro" id="IPR006073">
    <property type="entry name" value="GTP-bd"/>
</dbReference>
<evidence type="ECO:0000256" key="1">
    <source>
        <dbReference type="SAM" id="Coils"/>
    </source>
</evidence>
<dbReference type="EMBL" id="JATN01000322">
    <property type="protein sequence ID" value="EUC54015.1"/>
    <property type="molecule type" value="Genomic_DNA"/>
</dbReference>
<dbReference type="Pfam" id="PF01926">
    <property type="entry name" value="MMR_HSR1"/>
    <property type="match status" value="1"/>
</dbReference>
<sequence>MKRPPTPDGHINSPPKEKPRKLPETRVLILGPSGTGKSSLINMIGNEGFQVASQGMGLCTTKFWNLQNSVMINERAFRLIDSPGFNTNDLGNADILKQLVAYLVKAVSWFSPGKTIGLESFMQEILGAQQGMLTKKSGRPVKITLEESETTRQQLQDTLEATEAELKSLRSQLEQTQLEYASLRSELQLNDNTEQSTIVQSLQDLNRTIDDFGRSVAEFMVDNFAATLNKDDPTTLDAPHFTELQRQFGHQGGRSSLAASLEGNGLPIEDFVDLALRNLLCQMLCKSVFIPFCPTLSAATEPGFMTSLYEEVRRQVSPTVAAKWRASTFMALSKGNKLDKPTIGAQVEGFITEDVQPLLNNLFGQSNAVALTEAQRDQVQDVITAAWELNHVLKGEVVTLGDFLPLCCERGALFDPKTMVEFEASKKRKPGSVAICTIRLGLTLSHTKGAGKDGSPSVLINSALGESVREISDGYELATKDFYYNGLRAGKHNFRLIDSPGFDNTSMSDGEIFKKLIQFLCGGKTPAMIAGVIYLLAHNTPLGSGVLKRNLCLLHNLLGDSFMDRLTILLVPRSREQIDQKELVRPLLDPKSPFYPLHRLGAQVDVLSLETQAIRKLLLSYTQKPPVLMNVQVELCGSGRVPNNNDISTYLSKRSWTREGASAATKAKTTTTRLFQLSTDTLSSTGRNFSDIKRLELELAENKKKAESLHMQLQQNINKYNSLCSQLQIHENTEQSEIVQGLVDLNRRIEDLALSWSQYLVDTYGGQDKTTTQYAFCLSELKRLFEHVEGRASLVQSSRGTGMLIEDFLDVAVRSILCEQLYKRVFAPFHPGIPLSDPKNSYTAKLYNRIKDKETQATLGRWRTASFAAISGVIGEQELLRLKTQVGLDILNENVMPMLKHLFGPNKNIRLQKVHGEDLTELVIQAWDWCVMAKETIVLLGDYQPIAYRYGTRFNDSLMSEFEALPESQLPNRILSTIGLGLDVSRAEKTGDGVCPMTVLKASVVTEGWFRES</sequence>
<dbReference type="GO" id="GO:0005525">
    <property type="term" value="F:GTP binding"/>
    <property type="evidence" value="ECO:0007669"/>
    <property type="project" value="InterPro"/>
</dbReference>
<feature type="non-terminal residue" evidence="4">
    <location>
        <position position="1013"/>
    </location>
</feature>
<dbReference type="Proteomes" id="UP000030108">
    <property type="component" value="Unassembled WGS sequence"/>
</dbReference>
<dbReference type="OrthoDB" id="3229136at2759"/>
<evidence type="ECO:0000313" key="5">
    <source>
        <dbReference type="Proteomes" id="UP000030108"/>
    </source>
</evidence>
<feature type="domain" description="G" evidence="3">
    <location>
        <begin position="26"/>
        <end position="92"/>
    </location>
</feature>
<dbReference type="SUPFAM" id="SSF52540">
    <property type="entry name" value="P-loop containing nucleoside triphosphate hydrolases"/>
    <property type="match status" value="3"/>
</dbReference>
<name>X8IW95_9AGAM</name>
<evidence type="ECO:0000313" key="4">
    <source>
        <dbReference type="EMBL" id="EUC54015.1"/>
    </source>
</evidence>
<evidence type="ECO:0000259" key="3">
    <source>
        <dbReference type="Pfam" id="PF01926"/>
    </source>
</evidence>
<proteinExistence type="predicted"/>
<keyword evidence="1" id="KW-0175">Coiled coil</keyword>
<comment type="caution">
    <text evidence="4">The sequence shown here is derived from an EMBL/GenBank/DDBJ whole genome shotgun (WGS) entry which is preliminary data.</text>
</comment>
<reference evidence="5" key="1">
    <citation type="journal article" date="2014" name="Genome Announc.">
        <title>Draft genome sequence of the plant-pathogenic soil fungus Rhizoctonia solani anastomosis group 3 strain Rhs1AP.</title>
        <authorList>
            <person name="Cubeta M.A."/>
            <person name="Thomas E."/>
            <person name="Dean R.A."/>
            <person name="Jabaji S."/>
            <person name="Neate S.M."/>
            <person name="Tavantzis S."/>
            <person name="Toda T."/>
            <person name="Vilgalys R."/>
            <person name="Bharathan N."/>
            <person name="Fedorova-Abrams N."/>
            <person name="Pakala S.B."/>
            <person name="Pakala S.M."/>
            <person name="Zafar N."/>
            <person name="Joardar V."/>
            <person name="Losada L."/>
            <person name="Nierman W.C."/>
        </authorList>
    </citation>
    <scope>NUCLEOTIDE SEQUENCE [LARGE SCALE GENOMIC DNA]</scope>
    <source>
        <strain evidence="5">AG-3</strain>
    </source>
</reference>
<organism evidence="4 5">
    <name type="scientific">Rhizoctonia solani AG-3 Rhs1AP</name>
    <dbReference type="NCBI Taxonomy" id="1086054"/>
    <lineage>
        <taxon>Eukaryota</taxon>
        <taxon>Fungi</taxon>
        <taxon>Dikarya</taxon>
        <taxon>Basidiomycota</taxon>
        <taxon>Agaricomycotina</taxon>
        <taxon>Agaricomycetes</taxon>
        <taxon>Cantharellales</taxon>
        <taxon>Ceratobasidiaceae</taxon>
        <taxon>Rhizoctonia</taxon>
    </lineage>
</organism>
<dbReference type="Gene3D" id="3.40.50.300">
    <property type="entry name" value="P-loop containing nucleotide triphosphate hydrolases"/>
    <property type="match status" value="2"/>
</dbReference>